<reference evidence="2 3" key="1">
    <citation type="submission" date="2018-03" db="EMBL/GenBank/DDBJ databases">
        <title>Genomic Encyclopedia of Type Strains, Phase III (KMG-III): the genomes of soil and plant-associated and newly described type strains.</title>
        <authorList>
            <person name="Whitman W."/>
        </authorList>
    </citation>
    <scope>NUCLEOTIDE SEQUENCE [LARGE SCALE GENOMIC DNA]</scope>
    <source>
        <strain evidence="2 3">CGMCC 4.7097</strain>
    </source>
</reference>
<keyword evidence="3" id="KW-1185">Reference proteome</keyword>
<feature type="compositionally biased region" description="Basic and acidic residues" evidence="1">
    <location>
        <begin position="66"/>
        <end position="75"/>
    </location>
</feature>
<evidence type="ECO:0000256" key="1">
    <source>
        <dbReference type="SAM" id="MobiDB-lite"/>
    </source>
</evidence>
<dbReference type="EMBL" id="PYAX01000022">
    <property type="protein sequence ID" value="PSL51052.1"/>
    <property type="molecule type" value="Genomic_DNA"/>
</dbReference>
<protein>
    <submittedName>
        <fullName evidence="2">Uncharacterized protein</fullName>
    </submittedName>
</protein>
<dbReference type="AlphaFoldDB" id="A0A2P8HXU3"/>
<gene>
    <name evidence="2" type="ORF">B0I31_12248</name>
</gene>
<sequence>MSGEKSKWGVGAAVLGAVAALISALAAVWAEVGDDDSEAASSSAAHATVVEGQQGGRQPNPVPVDRGGDEGGEDTKAQFTVTGLEVSVSPSDTPVSCDDNVRFTFSGTVTTNGTGEVAYRWAGTDGTSDRGTVQVGSTGRAEVESVTLSLDGARTEGGYVLEVTAPNAVSDSASVTCAPTEPEPTTDVMPKAG</sequence>
<organism evidence="2 3">
    <name type="scientific">Saccharothrix carnea</name>
    <dbReference type="NCBI Taxonomy" id="1280637"/>
    <lineage>
        <taxon>Bacteria</taxon>
        <taxon>Bacillati</taxon>
        <taxon>Actinomycetota</taxon>
        <taxon>Actinomycetes</taxon>
        <taxon>Pseudonocardiales</taxon>
        <taxon>Pseudonocardiaceae</taxon>
        <taxon>Saccharothrix</taxon>
    </lineage>
</organism>
<dbReference type="RefSeq" id="WP_146174100.1">
    <property type="nucleotide sequence ID" value="NZ_PYAX01000022.1"/>
</dbReference>
<feature type="region of interest" description="Disordered" evidence="1">
    <location>
        <begin position="33"/>
        <end position="75"/>
    </location>
</feature>
<evidence type="ECO:0000313" key="3">
    <source>
        <dbReference type="Proteomes" id="UP000241118"/>
    </source>
</evidence>
<feature type="region of interest" description="Disordered" evidence="1">
    <location>
        <begin position="171"/>
        <end position="193"/>
    </location>
</feature>
<feature type="compositionally biased region" description="Low complexity" evidence="1">
    <location>
        <begin position="39"/>
        <end position="51"/>
    </location>
</feature>
<name>A0A2P8HXU3_SACCR</name>
<accession>A0A2P8HXU3</accession>
<evidence type="ECO:0000313" key="2">
    <source>
        <dbReference type="EMBL" id="PSL51052.1"/>
    </source>
</evidence>
<proteinExistence type="predicted"/>
<comment type="caution">
    <text evidence="2">The sequence shown here is derived from an EMBL/GenBank/DDBJ whole genome shotgun (WGS) entry which is preliminary data.</text>
</comment>
<dbReference type="OrthoDB" id="3328426at2"/>
<dbReference type="Proteomes" id="UP000241118">
    <property type="component" value="Unassembled WGS sequence"/>
</dbReference>